<feature type="non-terminal residue" evidence="1">
    <location>
        <position position="1"/>
    </location>
</feature>
<dbReference type="Proteomes" id="UP000054308">
    <property type="component" value="Unassembled WGS sequence"/>
</dbReference>
<name>A0A091J0Y4_CALAN</name>
<dbReference type="STRING" id="9244.A0A091J0Y4"/>
<dbReference type="EMBL" id="KL218464">
    <property type="protein sequence ID" value="KFP05471.1"/>
    <property type="molecule type" value="Genomic_DNA"/>
</dbReference>
<accession>A0A091J0Y4</accession>
<sequence length="111" mass="11946">DSDAFEIVLPITVLVLSDADFLQGDAEEQAASVPEVKEDEEEMPLSNSVFLKGDVTLSNDRGSISIWEENKAADNKDNSLKCSEGKWIAERVCNSSKLSLGDGCDAGTAKH</sequence>
<proteinExistence type="predicted"/>
<evidence type="ECO:0000313" key="2">
    <source>
        <dbReference type="Proteomes" id="UP000054308"/>
    </source>
</evidence>
<protein>
    <submittedName>
        <fullName evidence="1">Uncharacterized protein</fullName>
    </submittedName>
</protein>
<keyword evidence="2" id="KW-1185">Reference proteome</keyword>
<feature type="non-terminal residue" evidence="1">
    <location>
        <position position="111"/>
    </location>
</feature>
<organism evidence="1 2">
    <name type="scientific">Calypte anna</name>
    <name type="common">Anna's hummingbird</name>
    <name type="synonym">Archilochus anna</name>
    <dbReference type="NCBI Taxonomy" id="9244"/>
    <lineage>
        <taxon>Eukaryota</taxon>
        <taxon>Metazoa</taxon>
        <taxon>Chordata</taxon>
        <taxon>Craniata</taxon>
        <taxon>Vertebrata</taxon>
        <taxon>Euteleostomi</taxon>
        <taxon>Archelosauria</taxon>
        <taxon>Archosauria</taxon>
        <taxon>Dinosauria</taxon>
        <taxon>Saurischia</taxon>
        <taxon>Theropoda</taxon>
        <taxon>Coelurosauria</taxon>
        <taxon>Aves</taxon>
        <taxon>Neognathae</taxon>
        <taxon>Neoaves</taxon>
        <taxon>Strisores</taxon>
        <taxon>Apodiformes</taxon>
        <taxon>Trochilidae</taxon>
        <taxon>Calypte</taxon>
    </lineage>
</organism>
<gene>
    <name evidence="1" type="ORF">N300_02185</name>
</gene>
<reference evidence="1 2" key="1">
    <citation type="submission" date="2014-04" db="EMBL/GenBank/DDBJ databases">
        <title>Genome evolution of avian class.</title>
        <authorList>
            <person name="Zhang G."/>
            <person name="Li C."/>
        </authorList>
    </citation>
    <scope>NUCLEOTIDE SEQUENCE [LARGE SCALE GENOMIC DNA]</scope>
    <source>
        <strain evidence="1">BGI_N300</strain>
    </source>
</reference>
<dbReference type="AlphaFoldDB" id="A0A091J0Y4"/>
<evidence type="ECO:0000313" key="1">
    <source>
        <dbReference type="EMBL" id="KFP05471.1"/>
    </source>
</evidence>